<gene>
    <name evidence="1" type="ORF">ACFPTR_10285</name>
</gene>
<protein>
    <recommendedName>
        <fullName evidence="3">Regulatory protein RecX</fullName>
    </recommendedName>
</protein>
<accession>A0ABW0UBA0</accession>
<comment type="caution">
    <text evidence="1">The sequence shown here is derived from an EMBL/GenBank/DDBJ whole genome shotgun (WGS) entry which is preliminary data.</text>
</comment>
<sequence length="119" mass="14255">MNALYDQIQVYLNMDEEISFEEFQDYYKKVMKKLEENANQLSEDGVWKALFVTETLMSNAEHREHTAKKKAEAKKFHKMKHRTQLYAEHFTKRLNELGYNEEDIGRVFEEMLEEGSHSD</sequence>
<evidence type="ECO:0000313" key="1">
    <source>
        <dbReference type="EMBL" id="MFC5629251.1"/>
    </source>
</evidence>
<organism evidence="1 2">
    <name type="scientific">Aliibacillus thermotolerans</name>
    <dbReference type="NCBI Taxonomy" id="1834418"/>
    <lineage>
        <taxon>Bacteria</taxon>
        <taxon>Bacillati</taxon>
        <taxon>Bacillota</taxon>
        <taxon>Bacilli</taxon>
        <taxon>Bacillales</taxon>
        <taxon>Bacillaceae</taxon>
        <taxon>Aliibacillus</taxon>
    </lineage>
</organism>
<dbReference type="EMBL" id="JBHSPF010000055">
    <property type="protein sequence ID" value="MFC5629251.1"/>
    <property type="molecule type" value="Genomic_DNA"/>
</dbReference>
<dbReference type="Proteomes" id="UP001596143">
    <property type="component" value="Unassembled WGS sequence"/>
</dbReference>
<dbReference type="RefSeq" id="WP_270898546.1">
    <property type="nucleotide sequence ID" value="NZ_JBHSPF010000055.1"/>
</dbReference>
<reference evidence="2" key="1">
    <citation type="journal article" date="2019" name="Int. J. Syst. Evol. Microbiol.">
        <title>The Global Catalogue of Microorganisms (GCM) 10K type strain sequencing project: providing services to taxonomists for standard genome sequencing and annotation.</title>
        <authorList>
            <consortium name="The Broad Institute Genomics Platform"/>
            <consortium name="The Broad Institute Genome Sequencing Center for Infectious Disease"/>
            <person name="Wu L."/>
            <person name="Ma J."/>
        </authorList>
    </citation>
    <scope>NUCLEOTIDE SEQUENCE [LARGE SCALE GENOMIC DNA]</scope>
    <source>
        <strain evidence="2">CGMCC 1.15790</strain>
    </source>
</reference>
<evidence type="ECO:0000313" key="2">
    <source>
        <dbReference type="Proteomes" id="UP001596143"/>
    </source>
</evidence>
<keyword evidence="2" id="KW-1185">Reference proteome</keyword>
<name>A0ABW0UBA0_9BACI</name>
<proteinExistence type="predicted"/>
<evidence type="ECO:0008006" key="3">
    <source>
        <dbReference type="Google" id="ProtNLM"/>
    </source>
</evidence>